<dbReference type="AlphaFoldDB" id="A0A836CZF7"/>
<dbReference type="Gene3D" id="1.20.900.10">
    <property type="entry name" value="Dbl homology (DH) domain"/>
    <property type="match status" value="1"/>
</dbReference>
<feature type="compositionally biased region" description="Polar residues" evidence="2">
    <location>
        <begin position="132"/>
        <end position="144"/>
    </location>
</feature>
<dbReference type="InterPro" id="IPR011993">
    <property type="entry name" value="PH-like_dom_sf"/>
</dbReference>
<reference evidence="5 6" key="1">
    <citation type="submission" date="2020-12" db="EMBL/GenBank/DDBJ databases">
        <title>De novo assembly of Tibetan sheep genome.</title>
        <authorList>
            <person name="Li X."/>
        </authorList>
    </citation>
    <scope>NUCLEOTIDE SEQUENCE [LARGE SCALE GENOMIC DNA]</scope>
    <source>
        <tissue evidence="5">Heart</tissue>
    </source>
</reference>
<feature type="transmembrane region" description="Helical" evidence="3">
    <location>
        <begin position="765"/>
        <end position="787"/>
    </location>
</feature>
<keyword evidence="3" id="KW-0812">Transmembrane</keyword>
<dbReference type="Pfam" id="PF00621">
    <property type="entry name" value="RhoGEF"/>
    <property type="match status" value="1"/>
</dbReference>
<sequence length="1039" mass="115150">MCTPMFWEPPAPSLKPPALLPPSASKASLDSQTFPDSSSNTPSPVSRRSISPEPAPRSPVPPPKPSGSPRMALPLLPTTQVPDQDGSASAPGTVRRLAGKFEWGTEGRVQAADTLEPSPPGGVDANGERETPQGNLTGSGSQENGTPGAGLACPPCCPCVCHVGRPGLELRWVPVGGYEDGPRVPCRASPLRASRSRPSPSSLSHPPVVLTSYRSTAERKLLPPLKPPKPTRVRQDITVSGEPPQPDLDSPSEDGIQRGDSPDGAPQNDSPATTEGREEEELEELKEQNWELPLQDEPLYQTYRAAVLSEELWGVGEDGGPASGNAGEAPTFARPPGPRNTLWQELPAVRASGLLDTLSAQERRMQESLFEVVTSEASYLRSLRLLTDTFVLSQPLRDTLTPRDHHTLFSNVQRVQGVSERFLGKLLSRVRASPHIRDLCDVVHAHAVGPFSVYVDYVRNQQYQEETYSRLMDTNVRFSAELRRLQSLPKCQRLPLPSFLLLPFQRITRLRMLLQNILRQTEEGSSRQENAQKALGAVSKIIERCSAEVGRMKQTEELIRLTQRLRFHKVKALPLVSWSRRLELQGELTELGCRRGGVLFASRPRFTPLCLLLFSDLLLITQPKSGQRLQVLDYAHRSLVQAQQVPDPSGPPTFRLSLLSNHQGRPTHRLLQASSLSDMQRWLGAFPTPGPLACSADTVYEDCDCSQELCSEPSTPTKTEGRNVEFRAPPKHLHKNPEALLLIFVAPIFGESMTIQGRITHSSRWITQVLASELSLLAFILLVVVVFSKKWLCFERIRFYQHWPMNITTKIYTSVHIMSLGLLHIYKSKSCSNSEWESFKLWTNHPAFGVAKITLCLALGLGIILTIWLHLPYIPGLQKLSFFSWIGTVMSFCEAFFIFFTLILFPVNVWLFELRKNLSIPLCWSYFTGWLVFILYVICAVLCYFNHGNFWCLVLSHPASSSGSSSSEHESVSEPVTSSTTVTQEEVLHPEQKMASLAPSPVYSSNSASSSFLSPNTEVAIDHRNVYANNLNGLDSGLV</sequence>
<feature type="compositionally biased region" description="Low complexity" evidence="2">
    <location>
        <begin position="973"/>
        <end position="985"/>
    </location>
</feature>
<name>A0A836CZF7_SHEEP</name>
<protein>
    <recommendedName>
        <fullName evidence="4">DH domain-containing protein</fullName>
    </recommendedName>
</protein>
<evidence type="ECO:0000313" key="6">
    <source>
        <dbReference type="Proteomes" id="UP000664991"/>
    </source>
</evidence>
<dbReference type="EMBL" id="JAEMGP010000011">
    <property type="protein sequence ID" value="KAG5203470.1"/>
    <property type="molecule type" value="Genomic_DNA"/>
</dbReference>
<feature type="region of interest" description="Disordered" evidence="2">
    <location>
        <begin position="177"/>
        <end position="293"/>
    </location>
</feature>
<dbReference type="Proteomes" id="UP000664991">
    <property type="component" value="Unassembled WGS sequence"/>
</dbReference>
<dbReference type="GO" id="GO:0005085">
    <property type="term" value="F:guanyl-nucleotide exchange factor activity"/>
    <property type="evidence" value="ECO:0007669"/>
    <property type="project" value="UniProtKB-KW"/>
</dbReference>
<feature type="compositionally biased region" description="Pro residues" evidence="2">
    <location>
        <begin position="7"/>
        <end position="20"/>
    </location>
</feature>
<feature type="region of interest" description="Disordered" evidence="2">
    <location>
        <begin position="1"/>
        <end position="149"/>
    </location>
</feature>
<dbReference type="CDD" id="cd00160">
    <property type="entry name" value="RhoGEF"/>
    <property type="match status" value="1"/>
</dbReference>
<gene>
    <name evidence="5" type="ORF">JEQ12_003053</name>
</gene>
<keyword evidence="3" id="KW-1133">Transmembrane helix</keyword>
<feature type="domain" description="DH" evidence="4">
    <location>
        <begin position="364"/>
        <end position="548"/>
    </location>
</feature>
<evidence type="ECO:0000259" key="4">
    <source>
        <dbReference type="PROSITE" id="PS50010"/>
    </source>
</evidence>
<feature type="transmembrane region" description="Helical" evidence="3">
    <location>
        <begin position="924"/>
        <end position="945"/>
    </location>
</feature>
<dbReference type="InterPro" id="IPR000219">
    <property type="entry name" value="DH_dom"/>
</dbReference>
<dbReference type="FunFam" id="1.20.900.10:FF:000007">
    <property type="entry name" value="rho guanine nucleotide exchange factor 19"/>
    <property type="match status" value="1"/>
</dbReference>
<feature type="transmembrane region" description="Helical" evidence="3">
    <location>
        <begin position="882"/>
        <end position="904"/>
    </location>
</feature>
<feature type="region of interest" description="Disordered" evidence="2">
    <location>
        <begin position="963"/>
        <end position="986"/>
    </location>
</feature>
<feature type="transmembrane region" description="Helical" evidence="3">
    <location>
        <begin position="807"/>
        <end position="826"/>
    </location>
</feature>
<dbReference type="InterPro" id="IPR047271">
    <property type="entry name" value="Ephexin-like"/>
</dbReference>
<dbReference type="CDD" id="cd01221">
    <property type="entry name" value="PH_ephexin"/>
    <property type="match status" value="1"/>
</dbReference>
<evidence type="ECO:0000256" key="3">
    <source>
        <dbReference type="SAM" id="Phobius"/>
    </source>
</evidence>
<accession>A0A836CZF7</accession>
<evidence type="ECO:0000256" key="2">
    <source>
        <dbReference type="SAM" id="MobiDB-lite"/>
    </source>
</evidence>
<evidence type="ECO:0000256" key="1">
    <source>
        <dbReference type="ARBA" id="ARBA00022658"/>
    </source>
</evidence>
<dbReference type="PROSITE" id="PS50010">
    <property type="entry name" value="DH_2"/>
    <property type="match status" value="1"/>
</dbReference>
<keyword evidence="1" id="KW-0344">Guanine-nucleotide releasing factor</keyword>
<dbReference type="InterPro" id="IPR035899">
    <property type="entry name" value="DBL_dom_sf"/>
</dbReference>
<comment type="caution">
    <text evidence="5">The sequence shown here is derived from an EMBL/GenBank/DDBJ whole genome shotgun (WGS) entry which is preliminary data.</text>
</comment>
<organism evidence="5 6">
    <name type="scientific">Ovis aries</name>
    <name type="common">Sheep</name>
    <dbReference type="NCBI Taxonomy" id="9940"/>
    <lineage>
        <taxon>Eukaryota</taxon>
        <taxon>Metazoa</taxon>
        <taxon>Chordata</taxon>
        <taxon>Craniata</taxon>
        <taxon>Vertebrata</taxon>
        <taxon>Euteleostomi</taxon>
        <taxon>Mammalia</taxon>
        <taxon>Eutheria</taxon>
        <taxon>Laurasiatheria</taxon>
        <taxon>Artiodactyla</taxon>
        <taxon>Ruminantia</taxon>
        <taxon>Pecora</taxon>
        <taxon>Bovidae</taxon>
        <taxon>Caprinae</taxon>
        <taxon>Ovis</taxon>
    </lineage>
</organism>
<evidence type="ECO:0000313" key="5">
    <source>
        <dbReference type="EMBL" id="KAG5203470.1"/>
    </source>
</evidence>
<dbReference type="Gene3D" id="2.30.29.30">
    <property type="entry name" value="Pleckstrin-homology domain (PH domain)/Phosphotyrosine-binding domain (PTB)"/>
    <property type="match status" value="1"/>
</dbReference>
<dbReference type="PANTHER" id="PTHR12845:SF7">
    <property type="entry name" value="RHO GUANINE NUCLEOTIDE EXCHANGE FACTOR 15"/>
    <property type="match status" value="1"/>
</dbReference>
<proteinExistence type="predicted"/>
<feature type="transmembrane region" description="Helical" evidence="3">
    <location>
        <begin position="846"/>
        <end position="870"/>
    </location>
</feature>
<feature type="compositionally biased region" description="Polar residues" evidence="2">
    <location>
        <begin position="30"/>
        <end position="49"/>
    </location>
</feature>
<dbReference type="FunFam" id="2.30.29.30:FF:000272">
    <property type="entry name" value="Rho guanine nucleotide exchange factor 15"/>
    <property type="match status" value="1"/>
</dbReference>
<dbReference type="SUPFAM" id="SSF48065">
    <property type="entry name" value="DBL homology domain (DH-domain)"/>
    <property type="match status" value="1"/>
</dbReference>
<feature type="compositionally biased region" description="Low complexity" evidence="2">
    <location>
        <begin position="187"/>
        <end position="207"/>
    </location>
</feature>
<dbReference type="PANTHER" id="PTHR12845">
    <property type="entry name" value="GUANINE NUCLEOTIDE EXCHANGE FACTOR"/>
    <property type="match status" value="1"/>
</dbReference>
<dbReference type="SUPFAM" id="SSF50729">
    <property type="entry name" value="PH domain-like"/>
    <property type="match status" value="1"/>
</dbReference>
<keyword evidence="3" id="KW-0472">Membrane</keyword>
<dbReference type="InterPro" id="IPR047270">
    <property type="entry name" value="PH_ephexin"/>
</dbReference>
<dbReference type="SMART" id="SM00325">
    <property type="entry name" value="RhoGEF"/>
    <property type="match status" value="1"/>
</dbReference>
<feature type="compositionally biased region" description="Pro residues" evidence="2">
    <location>
        <begin position="53"/>
        <end position="66"/>
    </location>
</feature>